<evidence type="ECO:0000256" key="2">
    <source>
        <dbReference type="HAMAP-Rule" id="MF_02128"/>
    </source>
</evidence>
<evidence type="ECO:0000256" key="1">
    <source>
        <dbReference type="ARBA" id="ARBA00022977"/>
    </source>
</evidence>
<feature type="binding site" evidence="2">
    <location>
        <position position="235"/>
    </location>
    <ligand>
        <name>Mg(2+)</name>
        <dbReference type="ChEBI" id="CHEBI:18420"/>
        <label>5</label>
    </ligand>
</feature>
<keyword evidence="2" id="KW-0547">Nucleotide-binding</keyword>
<dbReference type="PANTHER" id="PTHR30270:SF0">
    <property type="entry name" value="THIAMINE-MONOPHOSPHATE KINASE"/>
    <property type="match status" value="1"/>
</dbReference>
<dbReference type="InterPro" id="IPR036921">
    <property type="entry name" value="PurM-like_N_sf"/>
</dbReference>
<dbReference type="Gene3D" id="3.90.650.10">
    <property type="entry name" value="PurM-like C-terminal domain"/>
    <property type="match status" value="1"/>
</dbReference>
<comment type="catalytic activity">
    <reaction evidence="2">
        <text>thiamine phosphate + ATP = thiamine diphosphate + ADP</text>
        <dbReference type="Rhea" id="RHEA:15913"/>
        <dbReference type="ChEBI" id="CHEBI:30616"/>
        <dbReference type="ChEBI" id="CHEBI:37575"/>
        <dbReference type="ChEBI" id="CHEBI:58937"/>
        <dbReference type="ChEBI" id="CHEBI:456216"/>
        <dbReference type="EC" id="2.7.4.16"/>
    </reaction>
</comment>
<dbReference type="CDD" id="cd02194">
    <property type="entry name" value="ThiL"/>
    <property type="match status" value="1"/>
</dbReference>
<feature type="binding site" evidence="2">
    <location>
        <position position="86"/>
    </location>
    <ligand>
        <name>Mg(2+)</name>
        <dbReference type="ChEBI" id="CHEBI:18420"/>
        <label>3</label>
    </ligand>
</feature>
<comment type="function">
    <text evidence="2">Catalyzes the ATP-dependent phosphorylation of thiamine-monophosphate (TMP) to form thiamine-pyrophosphate (TPP), the active form of vitamin B1.</text>
</comment>
<feature type="binding site" evidence="2">
    <location>
        <begin position="133"/>
        <end position="134"/>
    </location>
    <ligand>
        <name>ATP</name>
        <dbReference type="ChEBI" id="CHEBI:30616"/>
    </ligand>
</feature>
<protein>
    <recommendedName>
        <fullName evidence="2">Thiamine-monophosphate kinase</fullName>
        <shortName evidence="2">TMP kinase</shortName>
        <shortName evidence="2">Thiamine-phosphate kinase</shortName>
        <ecNumber evidence="2">2.7.4.16</ecNumber>
    </recommendedName>
</protein>
<dbReference type="InterPro" id="IPR006283">
    <property type="entry name" value="ThiL-like"/>
</dbReference>
<feature type="binding site" evidence="2">
    <location>
        <position position="40"/>
    </location>
    <ligand>
        <name>Mg(2+)</name>
        <dbReference type="ChEBI" id="CHEBI:18420"/>
        <label>4</label>
    </ligand>
</feature>
<dbReference type="NCBIfam" id="TIGR01379">
    <property type="entry name" value="thiL"/>
    <property type="match status" value="1"/>
</dbReference>
<keyword evidence="2 5" id="KW-0418">Kinase</keyword>
<feature type="domain" description="PurM-like N-terminal" evidence="3">
    <location>
        <begin position="38"/>
        <end position="152"/>
    </location>
</feature>
<evidence type="ECO:0000313" key="6">
    <source>
        <dbReference type="Proteomes" id="UP001250932"/>
    </source>
</evidence>
<feature type="binding site" evidence="2">
    <location>
        <position position="160"/>
    </location>
    <ligand>
        <name>ATP</name>
        <dbReference type="ChEBI" id="CHEBI:30616"/>
    </ligand>
</feature>
<evidence type="ECO:0000259" key="4">
    <source>
        <dbReference type="Pfam" id="PF02769"/>
    </source>
</evidence>
<keyword evidence="1 2" id="KW-0784">Thiamine biosynthesis</keyword>
<dbReference type="InterPro" id="IPR036676">
    <property type="entry name" value="PurM-like_C_sf"/>
</dbReference>
<feature type="binding site" evidence="2">
    <location>
        <position position="285"/>
    </location>
    <ligand>
        <name>substrate</name>
    </ligand>
</feature>
<feature type="domain" description="PurM-like C-terminal" evidence="4">
    <location>
        <begin position="164"/>
        <end position="321"/>
    </location>
</feature>
<dbReference type="InterPro" id="IPR010918">
    <property type="entry name" value="PurM-like_C_dom"/>
</dbReference>
<feature type="binding site" evidence="2">
    <location>
        <position position="64"/>
    </location>
    <ligand>
        <name>substrate</name>
    </ligand>
</feature>
<reference evidence="5 6" key="1">
    <citation type="journal article" date="2023" name="ISME J.">
        <title>Cultivation and genomic characterization of novel and ubiquitous marine nitrite-oxidizing bacteria from the Nitrospirales.</title>
        <authorList>
            <person name="Mueller A.J."/>
            <person name="Daebeler A."/>
            <person name="Herbold C.W."/>
            <person name="Kirkegaard R.H."/>
            <person name="Daims H."/>
        </authorList>
    </citation>
    <scope>NUCLEOTIDE SEQUENCE [LARGE SCALE GENOMIC DNA]</scope>
    <source>
        <strain evidence="5 6">EB</strain>
    </source>
</reference>
<feature type="binding site" evidence="2">
    <location>
        <position position="342"/>
    </location>
    <ligand>
        <name>substrate</name>
    </ligand>
</feature>
<feature type="binding site" evidence="2">
    <location>
        <position position="232"/>
    </location>
    <ligand>
        <name>Mg(2+)</name>
        <dbReference type="ChEBI" id="CHEBI:18420"/>
        <label>3</label>
    </ligand>
</feature>
<dbReference type="PANTHER" id="PTHR30270">
    <property type="entry name" value="THIAMINE-MONOPHOSPHATE KINASE"/>
    <property type="match status" value="1"/>
</dbReference>
<dbReference type="Proteomes" id="UP001250932">
    <property type="component" value="Unassembled WGS sequence"/>
</dbReference>
<dbReference type="SUPFAM" id="SSF56042">
    <property type="entry name" value="PurM C-terminal domain-like"/>
    <property type="match status" value="1"/>
</dbReference>
<dbReference type="SUPFAM" id="SSF55326">
    <property type="entry name" value="PurM N-terminal domain-like"/>
    <property type="match status" value="1"/>
</dbReference>
<feature type="binding site" evidence="2">
    <location>
        <position position="116"/>
    </location>
    <ligand>
        <name>ATP</name>
        <dbReference type="ChEBI" id="CHEBI:30616"/>
    </ligand>
</feature>
<comment type="similarity">
    <text evidence="2">Belongs to the thiamine-monophosphate kinase family.</text>
</comment>
<evidence type="ECO:0000259" key="3">
    <source>
        <dbReference type="Pfam" id="PF00586"/>
    </source>
</evidence>
<dbReference type="EC" id="2.7.4.16" evidence="2"/>
<comment type="caution">
    <text evidence="5">The sequence shown here is derived from an EMBL/GenBank/DDBJ whole genome shotgun (WGS) entry which is preliminary data.</text>
</comment>
<evidence type="ECO:0000313" key="5">
    <source>
        <dbReference type="EMBL" id="MDT7041825.1"/>
    </source>
</evidence>
<dbReference type="PIRSF" id="PIRSF005303">
    <property type="entry name" value="Thiam_monoph_kin"/>
    <property type="match status" value="1"/>
</dbReference>
<dbReference type="RefSeq" id="WP_313832173.1">
    <property type="nucleotide sequence ID" value="NZ_JAQOUE010000001.1"/>
</dbReference>
<sequence>MIHASRPSTLQTIGEFGLIRALEQHCHHLRSDVLQGIGDDAAILRTTPNEALIVSTDLAIEGIHFDLSFESFQDVGYRTAVANISDMAAMGATPKFLLVGLAVPPSTAVKSLKDLYRGFKEPCRRYNISMVGGDTSSSQSGLFLCMTILGQVKTNHALKRSGAKVGDHVYVTGTLGDSKAGLQILQRRATQKNPNAPQPYESFLIKRHLRPTPRPAMGQQLAKSRWAHGAIDISDGLSGDIQHLCKASGVGVELWASQLPISRQCATYAKAYGHSSIELALEGGEDYELLFTVSPRHQQTMAKLSRTFKTPLTCIGEIRPRSFGLKLKSEGGISRSIAKHSYDHFSKKPIR</sequence>
<keyword evidence="6" id="KW-1185">Reference proteome</keyword>
<feature type="binding site" evidence="2">
    <location>
        <position position="134"/>
    </location>
    <ligand>
        <name>Mg(2+)</name>
        <dbReference type="ChEBI" id="CHEBI:18420"/>
        <label>1</label>
    </ligand>
</feature>
<dbReference type="InterPro" id="IPR016188">
    <property type="entry name" value="PurM-like_N"/>
</dbReference>
<keyword evidence="2" id="KW-0067">ATP-binding</keyword>
<keyword evidence="2" id="KW-0479">Metal-binding</keyword>
<feature type="binding site" evidence="2">
    <location>
        <position position="86"/>
    </location>
    <ligand>
        <name>Mg(2+)</name>
        <dbReference type="ChEBI" id="CHEBI:18420"/>
        <label>4</label>
    </ligand>
</feature>
<feature type="binding site" evidence="2">
    <location>
        <position position="56"/>
    </location>
    <ligand>
        <name>Mg(2+)</name>
        <dbReference type="ChEBI" id="CHEBI:18420"/>
        <label>1</label>
    </ligand>
</feature>
<comment type="pathway">
    <text evidence="2">Cofactor biosynthesis; thiamine diphosphate biosynthesis; thiamine diphosphate from thiamine phosphate: step 1/1.</text>
</comment>
<gene>
    <name evidence="2 5" type="primary">thiL</name>
    <name evidence="5" type="ORF">PPG34_05640</name>
</gene>
<dbReference type="Gene3D" id="3.30.1330.10">
    <property type="entry name" value="PurM-like, N-terminal domain"/>
    <property type="match status" value="1"/>
</dbReference>
<feature type="binding site" evidence="2">
    <location>
        <position position="57"/>
    </location>
    <ligand>
        <name>Mg(2+)</name>
        <dbReference type="ChEBI" id="CHEBI:18420"/>
        <label>1</label>
    </ligand>
</feature>
<proteinExistence type="inferred from homology"/>
<accession>A0ABU3K646</accession>
<feature type="binding site" evidence="2">
    <location>
        <position position="40"/>
    </location>
    <ligand>
        <name>Mg(2+)</name>
        <dbReference type="ChEBI" id="CHEBI:18420"/>
        <label>3</label>
    </ligand>
</feature>
<dbReference type="GO" id="GO:0009030">
    <property type="term" value="F:thiamine-phosphate kinase activity"/>
    <property type="evidence" value="ECO:0007669"/>
    <property type="project" value="UniProtKB-EC"/>
</dbReference>
<keyword evidence="2" id="KW-0460">Magnesium</keyword>
<feature type="binding site" evidence="2">
    <location>
        <position position="57"/>
    </location>
    <ligand>
        <name>Mg(2+)</name>
        <dbReference type="ChEBI" id="CHEBI:18420"/>
        <label>2</label>
    </ligand>
</feature>
<dbReference type="Pfam" id="PF02769">
    <property type="entry name" value="AIRS_C"/>
    <property type="match status" value="1"/>
</dbReference>
<name>A0ABU3K646_9BACT</name>
<feature type="binding site" evidence="2">
    <location>
        <position position="55"/>
    </location>
    <ligand>
        <name>Mg(2+)</name>
        <dbReference type="ChEBI" id="CHEBI:18420"/>
        <label>4</label>
    </ligand>
</feature>
<feature type="binding site" evidence="2">
    <location>
        <position position="86"/>
    </location>
    <ligand>
        <name>Mg(2+)</name>
        <dbReference type="ChEBI" id="CHEBI:18420"/>
        <label>2</label>
    </ligand>
</feature>
<dbReference type="HAMAP" id="MF_02128">
    <property type="entry name" value="TMP_kinase"/>
    <property type="match status" value="1"/>
</dbReference>
<organism evidence="5 6">
    <name type="scientific">Candidatus Nitronereus thalassa</name>
    <dbReference type="NCBI Taxonomy" id="3020898"/>
    <lineage>
        <taxon>Bacteria</taxon>
        <taxon>Pseudomonadati</taxon>
        <taxon>Nitrospirota</taxon>
        <taxon>Nitrospiria</taxon>
        <taxon>Nitrospirales</taxon>
        <taxon>Nitrospiraceae</taxon>
        <taxon>Candidatus Nitronereus</taxon>
    </lineage>
</organism>
<dbReference type="EMBL" id="JAQOUE010000001">
    <property type="protein sequence ID" value="MDT7041825.1"/>
    <property type="molecule type" value="Genomic_DNA"/>
</dbReference>
<dbReference type="Pfam" id="PF00586">
    <property type="entry name" value="AIRS"/>
    <property type="match status" value="1"/>
</dbReference>
<comment type="miscellaneous">
    <text evidence="2">Reaction mechanism of ThiL seems to utilize a direct, inline transfer of the gamma-phosphate of ATP to TMP rather than a phosphorylated enzyme intermediate.</text>
</comment>
<keyword evidence="2 5" id="KW-0808">Transferase</keyword>
<feature type="binding site" evidence="2">
    <location>
        <position position="234"/>
    </location>
    <ligand>
        <name>ATP</name>
        <dbReference type="ChEBI" id="CHEBI:30616"/>
    </ligand>
</feature>